<dbReference type="Gene3D" id="3.90.1200.10">
    <property type="match status" value="1"/>
</dbReference>
<keyword evidence="3" id="KW-1185">Reference proteome</keyword>
<dbReference type="Proteomes" id="UP001016761">
    <property type="component" value="Unassembled WGS sequence"/>
</dbReference>
<dbReference type="Pfam" id="PF01636">
    <property type="entry name" value="APH"/>
    <property type="match status" value="1"/>
</dbReference>
<dbReference type="EMBL" id="JABUQZ010000001">
    <property type="protein sequence ID" value="NUC70764.1"/>
    <property type="molecule type" value="Genomic_DNA"/>
</dbReference>
<evidence type="ECO:0000313" key="2">
    <source>
        <dbReference type="EMBL" id="NUC70764.1"/>
    </source>
</evidence>
<dbReference type="PANTHER" id="PTHR21310">
    <property type="entry name" value="AMINOGLYCOSIDE PHOSPHOTRANSFERASE-RELATED-RELATED"/>
    <property type="match status" value="1"/>
</dbReference>
<protein>
    <submittedName>
        <fullName evidence="2">Aminoglycoside phosphotransferase family protein</fullName>
    </submittedName>
</protein>
<dbReference type="PANTHER" id="PTHR21310:SF15">
    <property type="entry name" value="AMINOGLYCOSIDE PHOSPHOTRANSFERASE DOMAIN-CONTAINING PROTEIN"/>
    <property type="match status" value="1"/>
</dbReference>
<dbReference type="SUPFAM" id="SSF56112">
    <property type="entry name" value="Protein kinase-like (PK-like)"/>
    <property type="match status" value="1"/>
</dbReference>
<sequence>MGEILSDALERAFPDRNVSEIDSPSESQHPWNQTYRISFSNGEQAYLKLVTDGGIRRIRRAGAVLRYLNARAEIRVPPVLSARVQSEPYYLATTALSGEPIVTRWSGVSTAKRESMLYQVGQAIANLHSVRFEESGRILGGTADNLSLEEGPWVTVLCNTIEERVRTVFSDRFKEFPNLVQQVLKEHREGLTDVPVSLLHGDPNRKNCLVQSNDSTVGLVDWEESLVGDPSFDLCRVEATQIEQPPVHDPDRLRRALRAGYRNQAGSLPEGYEKRIPLYRIVTFLKPAQTFEFWAPEADEPVPELATWIRDEMQRRITALESDN</sequence>
<accession>A0ABX2L396</accession>
<proteinExistence type="predicted"/>
<dbReference type="InterPro" id="IPR002575">
    <property type="entry name" value="Aminoglycoside_PTrfase"/>
</dbReference>
<dbReference type="InterPro" id="IPR011009">
    <property type="entry name" value="Kinase-like_dom_sf"/>
</dbReference>
<feature type="domain" description="Aminoglycoside phosphotransferase" evidence="1">
    <location>
        <begin position="32"/>
        <end position="245"/>
    </location>
</feature>
<gene>
    <name evidence="2" type="ORF">HTZ84_00290</name>
</gene>
<reference evidence="2 3" key="1">
    <citation type="submission" date="2020-06" db="EMBL/GenBank/DDBJ databases">
        <title>Haloterrigena sp. nov., an extremely halophilic archaeon isolated from a saline sediment.</title>
        <authorList>
            <person name="Liu B.-B."/>
        </authorList>
    </citation>
    <scope>NUCLEOTIDE SEQUENCE [LARGE SCALE GENOMIC DNA]</scope>
    <source>
        <strain evidence="2 3">SYSU A558-1</strain>
    </source>
</reference>
<dbReference type="RefSeq" id="WP_174678845.1">
    <property type="nucleotide sequence ID" value="NZ_JABUQZ010000001.1"/>
</dbReference>
<name>A0ABX2L396_9EURY</name>
<organism evidence="2 3">
    <name type="scientific">Haloterrigena gelatinilytica</name>
    <dbReference type="NCBI Taxonomy" id="2741724"/>
    <lineage>
        <taxon>Archaea</taxon>
        <taxon>Methanobacteriati</taxon>
        <taxon>Methanobacteriota</taxon>
        <taxon>Stenosarchaea group</taxon>
        <taxon>Halobacteria</taxon>
        <taxon>Halobacteriales</taxon>
        <taxon>Natrialbaceae</taxon>
        <taxon>Haloterrigena</taxon>
    </lineage>
</organism>
<evidence type="ECO:0000259" key="1">
    <source>
        <dbReference type="Pfam" id="PF01636"/>
    </source>
</evidence>
<dbReference type="InterPro" id="IPR051678">
    <property type="entry name" value="AGP_Transferase"/>
</dbReference>
<comment type="caution">
    <text evidence="2">The sequence shown here is derived from an EMBL/GenBank/DDBJ whole genome shotgun (WGS) entry which is preliminary data.</text>
</comment>
<evidence type="ECO:0000313" key="3">
    <source>
        <dbReference type="Proteomes" id="UP001016761"/>
    </source>
</evidence>